<dbReference type="AlphaFoldDB" id="A0A495XPB4"/>
<keyword evidence="3" id="KW-1185">Reference proteome</keyword>
<dbReference type="EMBL" id="RBXR01000001">
    <property type="protein sequence ID" value="RKT74716.1"/>
    <property type="molecule type" value="Genomic_DNA"/>
</dbReference>
<dbReference type="SUPFAM" id="SSF55073">
    <property type="entry name" value="Nucleotide cyclase"/>
    <property type="match status" value="1"/>
</dbReference>
<evidence type="ECO:0000259" key="1">
    <source>
        <dbReference type="PROSITE" id="PS50125"/>
    </source>
</evidence>
<dbReference type="Gene3D" id="3.30.70.1230">
    <property type="entry name" value="Nucleotide cyclase"/>
    <property type="match status" value="1"/>
</dbReference>
<evidence type="ECO:0000313" key="3">
    <source>
        <dbReference type="Proteomes" id="UP000272729"/>
    </source>
</evidence>
<organism evidence="2 3">
    <name type="scientific">Saccharothrix variisporea</name>
    <dbReference type="NCBI Taxonomy" id="543527"/>
    <lineage>
        <taxon>Bacteria</taxon>
        <taxon>Bacillati</taxon>
        <taxon>Actinomycetota</taxon>
        <taxon>Actinomycetes</taxon>
        <taxon>Pseudonocardiales</taxon>
        <taxon>Pseudonocardiaceae</taxon>
        <taxon>Saccharothrix</taxon>
    </lineage>
</organism>
<dbReference type="PROSITE" id="PS50125">
    <property type="entry name" value="GUANYLATE_CYCLASE_2"/>
    <property type="match status" value="1"/>
</dbReference>
<comment type="caution">
    <text evidence="2">The sequence shown here is derived from an EMBL/GenBank/DDBJ whole genome shotgun (WGS) entry which is preliminary data.</text>
</comment>
<gene>
    <name evidence="2" type="ORF">DFJ66_8083</name>
</gene>
<name>A0A495XPB4_9PSEU</name>
<dbReference type="InterPro" id="IPR029787">
    <property type="entry name" value="Nucleotide_cyclase"/>
</dbReference>
<evidence type="ECO:0000313" key="2">
    <source>
        <dbReference type="EMBL" id="RKT74716.1"/>
    </source>
</evidence>
<sequence length="266" mass="28688">MGGVGSAVHRTIIVVDVEGFGNRLRTNEHQVNVRAGLYRAVRRAFDTAGVPWGSCHREDRGDGVFILAPAETAKAHFVVTLPHALAEELREHNATHRPEERIRVRMALHAGEVTYDQHGVTAASINLAFRLLDARPLKAALAESPGVLALITSEWFHDEVVRHSEDAAPATYRPVRVAVKETSAVAWICLPDHPYPPDAAQQAEPVQEHRIESVPPQPPAVQHVTAAGQGSIASGAMFGNVNHYHHAGRQVPLAPGDPADTAGAPQ</sequence>
<dbReference type="InterPro" id="IPR001054">
    <property type="entry name" value="A/G_cyclase"/>
</dbReference>
<accession>A0A495XPB4</accession>
<dbReference type="Proteomes" id="UP000272729">
    <property type="component" value="Unassembled WGS sequence"/>
</dbReference>
<reference evidence="2 3" key="1">
    <citation type="submission" date="2018-10" db="EMBL/GenBank/DDBJ databases">
        <title>Sequencing the genomes of 1000 actinobacteria strains.</title>
        <authorList>
            <person name="Klenk H.-P."/>
        </authorList>
    </citation>
    <scope>NUCLEOTIDE SEQUENCE [LARGE SCALE GENOMIC DNA]</scope>
    <source>
        <strain evidence="2 3">DSM 43911</strain>
    </source>
</reference>
<proteinExistence type="predicted"/>
<dbReference type="GO" id="GO:0004016">
    <property type="term" value="F:adenylate cyclase activity"/>
    <property type="evidence" value="ECO:0007669"/>
    <property type="project" value="UniProtKB-ARBA"/>
</dbReference>
<feature type="domain" description="Guanylate cyclase" evidence="1">
    <location>
        <begin position="11"/>
        <end position="132"/>
    </location>
</feature>
<dbReference type="GO" id="GO:0035556">
    <property type="term" value="P:intracellular signal transduction"/>
    <property type="evidence" value="ECO:0007669"/>
    <property type="project" value="InterPro"/>
</dbReference>
<protein>
    <recommendedName>
        <fullName evidence="1">Guanylate cyclase domain-containing protein</fullName>
    </recommendedName>
</protein>
<dbReference type="GO" id="GO:0009190">
    <property type="term" value="P:cyclic nucleotide biosynthetic process"/>
    <property type="evidence" value="ECO:0007669"/>
    <property type="project" value="InterPro"/>
</dbReference>